<dbReference type="Gene3D" id="1.10.510.10">
    <property type="entry name" value="Transferase(Phosphotransferase) domain 1"/>
    <property type="match status" value="1"/>
</dbReference>
<feature type="binding site" evidence="6">
    <location>
        <position position="55"/>
    </location>
    <ligand>
        <name>ATP</name>
        <dbReference type="ChEBI" id="CHEBI:30616"/>
    </ligand>
</feature>
<evidence type="ECO:0000259" key="9">
    <source>
        <dbReference type="PROSITE" id="PS51285"/>
    </source>
</evidence>
<keyword evidence="3 6" id="KW-0547">Nucleotide-binding</keyword>
<dbReference type="PROSITE" id="PS51285">
    <property type="entry name" value="AGC_KINASE_CTER"/>
    <property type="match status" value="1"/>
</dbReference>
<evidence type="ECO:0008006" key="12">
    <source>
        <dbReference type="Google" id="ProtNLM"/>
    </source>
</evidence>
<dbReference type="PROSITE" id="PS00107">
    <property type="entry name" value="PROTEIN_KINASE_ATP"/>
    <property type="match status" value="1"/>
</dbReference>
<dbReference type="Proteomes" id="UP001162131">
    <property type="component" value="Unassembled WGS sequence"/>
</dbReference>
<keyword evidence="11" id="KW-1185">Reference proteome</keyword>
<evidence type="ECO:0000256" key="2">
    <source>
        <dbReference type="ARBA" id="ARBA00022679"/>
    </source>
</evidence>
<dbReference type="EMBL" id="CAJZBQ010000057">
    <property type="protein sequence ID" value="CAG9334062.1"/>
    <property type="molecule type" value="Genomic_DNA"/>
</dbReference>
<dbReference type="Pfam" id="PF00069">
    <property type="entry name" value="Pkinase"/>
    <property type="match status" value="1"/>
</dbReference>
<dbReference type="GO" id="GO:0004691">
    <property type="term" value="F:cAMP-dependent protein kinase activity"/>
    <property type="evidence" value="ECO:0007669"/>
    <property type="project" value="TreeGrafter"/>
</dbReference>
<keyword evidence="2" id="KW-0808">Transferase</keyword>
<dbReference type="PANTHER" id="PTHR24353">
    <property type="entry name" value="CYCLIC NUCLEOTIDE-DEPENDENT PROTEIN KINASE"/>
    <property type="match status" value="1"/>
</dbReference>
<dbReference type="GO" id="GO:0005952">
    <property type="term" value="C:cAMP-dependent protein kinase complex"/>
    <property type="evidence" value="ECO:0007669"/>
    <property type="project" value="TreeGrafter"/>
</dbReference>
<dbReference type="FunFam" id="1.10.510.10:FF:000005">
    <property type="entry name" value="cAMP-dependent protein kinase catalytic subunit alpha"/>
    <property type="match status" value="1"/>
</dbReference>
<name>A0AAU9KJ66_9CILI</name>
<dbReference type="SUPFAM" id="SSF56112">
    <property type="entry name" value="Protein kinase-like (PK-like)"/>
    <property type="match status" value="1"/>
</dbReference>
<evidence type="ECO:0000256" key="1">
    <source>
        <dbReference type="ARBA" id="ARBA00022527"/>
    </source>
</evidence>
<gene>
    <name evidence="10" type="ORF">BSTOLATCC_MIC59864</name>
</gene>
<comment type="similarity">
    <text evidence="7">Belongs to the protein kinase superfamily.</text>
</comment>
<proteinExistence type="inferred from homology"/>
<feature type="domain" description="Protein kinase" evidence="8">
    <location>
        <begin position="18"/>
        <end position="270"/>
    </location>
</feature>
<evidence type="ECO:0000256" key="7">
    <source>
        <dbReference type="RuleBase" id="RU000304"/>
    </source>
</evidence>
<accession>A0AAU9KJ66</accession>
<dbReference type="InterPro" id="IPR008271">
    <property type="entry name" value="Ser/Thr_kinase_AS"/>
</dbReference>
<dbReference type="PANTHER" id="PTHR24353:SF37">
    <property type="entry name" value="CAMP-DEPENDENT PROTEIN KINASE CATALYTIC SUBUNIT PRKX"/>
    <property type="match status" value="1"/>
</dbReference>
<keyword evidence="5 6" id="KW-0067">ATP-binding</keyword>
<dbReference type="PROSITE" id="PS50011">
    <property type="entry name" value="PROTEIN_KINASE_DOM"/>
    <property type="match status" value="1"/>
</dbReference>
<dbReference type="Gene3D" id="3.30.200.20">
    <property type="entry name" value="Phosphorylase Kinase, domain 1"/>
    <property type="match status" value="1"/>
</dbReference>
<comment type="caution">
    <text evidence="10">The sequence shown here is derived from an EMBL/GenBank/DDBJ whole genome shotgun (WGS) entry which is preliminary data.</text>
</comment>
<keyword evidence="1 7" id="KW-0723">Serine/threonine-protein kinase</keyword>
<dbReference type="InterPro" id="IPR011009">
    <property type="entry name" value="Kinase-like_dom_sf"/>
</dbReference>
<dbReference type="InterPro" id="IPR017441">
    <property type="entry name" value="Protein_kinase_ATP_BS"/>
</dbReference>
<protein>
    <recommendedName>
        <fullName evidence="12">cAMP-dependent protein kinase catalytic subunit</fullName>
    </recommendedName>
</protein>
<evidence type="ECO:0000256" key="3">
    <source>
        <dbReference type="ARBA" id="ARBA00022741"/>
    </source>
</evidence>
<evidence type="ECO:0000256" key="5">
    <source>
        <dbReference type="ARBA" id="ARBA00022840"/>
    </source>
</evidence>
<evidence type="ECO:0000313" key="11">
    <source>
        <dbReference type="Proteomes" id="UP001162131"/>
    </source>
</evidence>
<dbReference type="AlphaFoldDB" id="A0AAU9KJ66"/>
<evidence type="ECO:0000259" key="8">
    <source>
        <dbReference type="PROSITE" id="PS50011"/>
    </source>
</evidence>
<evidence type="ECO:0000256" key="4">
    <source>
        <dbReference type="ARBA" id="ARBA00022777"/>
    </source>
</evidence>
<evidence type="ECO:0000313" key="10">
    <source>
        <dbReference type="EMBL" id="CAG9334062.1"/>
    </source>
</evidence>
<dbReference type="InterPro" id="IPR000719">
    <property type="entry name" value="Prot_kinase_dom"/>
</dbReference>
<organism evidence="10 11">
    <name type="scientific">Blepharisma stoltei</name>
    <dbReference type="NCBI Taxonomy" id="1481888"/>
    <lineage>
        <taxon>Eukaryota</taxon>
        <taxon>Sar</taxon>
        <taxon>Alveolata</taxon>
        <taxon>Ciliophora</taxon>
        <taxon>Postciliodesmatophora</taxon>
        <taxon>Heterotrichea</taxon>
        <taxon>Heterotrichida</taxon>
        <taxon>Blepharismidae</taxon>
        <taxon>Blepharisma</taxon>
    </lineage>
</organism>
<keyword evidence="4" id="KW-0418">Kinase</keyword>
<dbReference type="InterPro" id="IPR000961">
    <property type="entry name" value="AGC-kinase_C"/>
</dbReference>
<dbReference type="SMART" id="SM00220">
    <property type="entry name" value="S_TKc"/>
    <property type="match status" value="1"/>
</dbReference>
<dbReference type="PROSITE" id="PS00108">
    <property type="entry name" value="PROTEIN_KINASE_ST"/>
    <property type="match status" value="1"/>
</dbReference>
<feature type="domain" description="AGC-kinase C-terminal" evidence="9">
    <location>
        <begin position="271"/>
        <end position="323"/>
    </location>
</feature>
<reference evidence="10" key="1">
    <citation type="submission" date="2021-09" db="EMBL/GenBank/DDBJ databases">
        <authorList>
            <consortium name="AG Swart"/>
            <person name="Singh M."/>
            <person name="Singh A."/>
            <person name="Seah K."/>
            <person name="Emmerich C."/>
        </authorList>
    </citation>
    <scope>NUCLEOTIDE SEQUENCE</scope>
    <source>
        <strain evidence="10">ATCC30299</strain>
    </source>
</reference>
<sequence>MNSQPPQIKEKFLDMPGYQLLHTLGKGAYGVVKLAKKENIYFAVKIFKKVEIIRKKQEIHIRNEMNISKTFNHPFVNNFISMHQDSRYIYFVVEYVPGGELYHLLRSSGYFELREARFYSAQVVVIFEYLHSKNIIYRDLKPENILINFDGYIKLVDFGFSKIVPGRTYTLCGTPNYMAPEVLLNQGHGKAVDWWAFGVFLYELLTGVDPFADDDTMEIFQNIVKVKLAFPRNFDRYAKSLIKHLLVKDLSKRYGNLKRGTRDIKNHRFFAGFDWQGLMTKQLPAPFLPPIVSPERNHSHQKYPDSFEVPAAMKKIDDPFFEW</sequence>
<dbReference type="GO" id="GO:0005524">
    <property type="term" value="F:ATP binding"/>
    <property type="evidence" value="ECO:0007669"/>
    <property type="project" value="UniProtKB-UniRule"/>
</dbReference>
<evidence type="ECO:0000256" key="6">
    <source>
        <dbReference type="PROSITE-ProRule" id="PRU10141"/>
    </source>
</evidence>